<dbReference type="KEGG" id="step:IC006_0584"/>
<dbReference type="Gene3D" id="3.30.460.10">
    <property type="entry name" value="Beta Polymerase, domain 2"/>
    <property type="match status" value="1"/>
</dbReference>
<dbReference type="PANTHER" id="PTHR37030:SF1">
    <property type="entry name" value="NUCLEOTIDYLTRANSFERASE"/>
    <property type="match status" value="1"/>
</dbReference>
<evidence type="ECO:0000313" key="5">
    <source>
        <dbReference type="Proteomes" id="UP000325030"/>
    </source>
</evidence>
<dbReference type="CDD" id="cd05403">
    <property type="entry name" value="NT_KNTase_like"/>
    <property type="match status" value="1"/>
</dbReference>
<name>A0A510DT39_9CREN</name>
<feature type="domain" description="Polymerase nucleotidyl transferase" evidence="1">
    <location>
        <begin position="10"/>
        <end position="91"/>
    </location>
</feature>
<dbReference type="RefSeq" id="WP_232049038.1">
    <property type="nucleotide sequence ID" value="NZ_AP018929.1"/>
</dbReference>
<dbReference type="InterPro" id="IPR043519">
    <property type="entry name" value="NT_sf"/>
</dbReference>
<evidence type="ECO:0000259" key="1">
    <source>
        <dbReference type="Pfam" id="PF01909"/>
    </source>
</evidence>
<reference evidence="5" key="1">
    <citation type="submission" date="2018-09" db="EMBL/GenBank/DDBJ databases">
        <title>Complete Genome Sequencing of Sulfolobus sp. JCM 16834.</title>
        <authorList>
            <person name="Kato S."/>
            <person name="Itoh T."/>
            <person name="Ohkuma M."/>
        </authorList>
    </citation>
    <scope>NUCLEOTIDE SEQUENCE [LARGE SCALE GENOMIC DNA]</scope>
    <source>
        <strain evidence="5">IC-007</strain>
    </source>
</reference>
<dbReference type="Proteomes" id="UP000322983">
    <property type="component" value="Chromosome"/>
</dbReference>
<proteinExistence type="predicted"/>
<gene>
    <name evidence="2" type="ORF">IC006_0584</name>
    <name evidence="3" type="ORF">IC007_0558</name>
</gene>
<dbReference type="AlphaFoldDB" id="A0A510DT39"/>
<reference evidence="2 4" key="2">
    <citation type="journal article" date="2020" name="Int. J. Syst. Evol. Microbiol.">
        <title>Sulfuracidifex tepidarius gen. nov., sp. nov. and transfer of Sulfolobus metallicus Huber and Stetter 1992 to the genus Sulfuracidifex as Sulfuracidifex metallicus comb. nov.</title>
        <authorList>
            <person name="Itoh T."/>
            <person name="Miura T."/>
            <person name="Sakai H.D."/>
            <person name="Kato S."/>
            <person name="Ohkuma M."/>
            <person name="Takashina T."/>
        </authorList>
    </citation>
    <scope>NUCLEOTIDE SEQUENCE [LARGE SCALE GENOMIC DNA]</scope>
    <source>
        <strain evidence="2 4">IC-006</strain>
        <strain evidence="3">IC-007</strain>
    </source>
</reference>
<sequence length="97" mass="11371">MNARHYVGLIKEVCVEKVDPQCRVILFGSVARGDFRDDSDVDVLVITDKAKTSWDKVDVQVTIERELGLGDPFEFHVVTREEYEGWYKKFIDLWEEF</sequence>
<dbReference type="EMBL" id="AP018929">
    <property type="protein sequence ID" value="BBG23300.1"/>
    <property type="molecule type" value="Genomic_DNA"/>
</dbReference>
<dbReference type="PANTHER" id="PTHR37030">
    <property type="entry name" value="NUCLEOTIDYLTRANSFERASE"/>
    <property type="match status" value="1"/>
</dbReference>
<evidence type="ECO:0000313" key="4">
    <source>
        <dbReference type="Proteomes" id="UP000322983"/>
    </source>
</evidence>
<dbReference type="SUPFAM" id="SSF81301">
    <property type="entry name" value="Nucleotidyltransferase"/>
    <property type="match status" value="1"/>
</dbReference>
<organism evidence="2 4">
    <name type="scientific">Sulfuracidifex tepidarius</name>
    <dbReference type="NCBI Taxonomy" id="1294262"/>
    <lineage>
        <taxon>Archaea</taxon>
        <taxon>Thermoproteota</taxon>
        <taxon>Thermoprotei</taxon>
        <taxon>Sulfolobales</taxon>
        <taxon>Sulfolobaceae</taxon>
        <taxon>Sulfuracidifex</taxon>
    </lineage>
</organism>
<accession>A0A510E0M5</accession>
<dbReference type="EMBL" id="AP018930">
    <property type="protein sequence ID" value="BBG26053.1"/>
    <property type="molecule type" value="Genomic_DNA"/>
</dbReference>
<keyword evidence="4" id="KW-1185">Reference proteome</keyword>
<dbReference type="Pfam" id="PF01909">
    <property type="entry name" value="NTP_transf_2"/>
    <property type="match status" value="1"/>
</dbReference>
<dbReference type="GeneID" id="41714425"/>
<evidence type="ECO:0000313" key="2">
    <source>
        <dbReference type="EMBL" id="BBG23300.1"/>
    </source>
</evidence>
<accession>A0A510DT39</accession>
<evidence type="ECO:0000313" key="3">
    <source>
        <dbReference type="EMBL" id="BBG26053.1"/>
    </source>
</evidence>
<protein>
    <recommendedName>
        <fullName evidence="1">Polymerase nucleotidyl transferase domain-containing protein</fullName>
    </recommendedName>
</protein>
<dbReference type="Proteomes" id="UP000325030">
    <property type="component" value="Chromosome"/>
</dbReference>
<dbReference type="GO" id="GO:0016779">
    <property type="term" value="F:nucleotidyltransferase activity"/>
    <property type="evidence" value="ECO:0007669"/>
    <property type="project" value="InterPro"/>
</dbReference>
<dbReference type="InterPro" id="IPR002934">
    <property type="entry name" value="Polymerase_NTP_transf_dom"/>
</dbReference>